<gene>
    <name evidence="3" type="ORF">UR08_03235</name>
</gene>
<evidence type="ECO:0000313" key="3">
    <source>
        <dbReference type="EMBL" id="RDX02542.1"/>
    </source>
</evidence>
<accession>A0A3D8TUJ8</accession>
<dbReference type="InterPro" id="IPR051448">
    <property type="entry name" value="CdaR-like_regulators"/>
</dbReference>
<evidence type="ECO:0000259" key="2">
    <source>
        <dbReference type="Pfam" id="PF13556"/>
    </source>
</evidence>
<dbReference type="PANTHER" id="PTHR33744">
    <property type="entry name" value="CARBOHYDRATE DIACID REGULATOR"/>
    <property type="match status" value="1"/>
</dbReference>
<dbReference type="Gene3D" id="1.10.10.2840">
    <property type="entry name" value="PucR C-terminal helix-turn-helix domain"/>
    <property type="match status" value="1"/>
</dbReference>
<dbReference type="EMBL" id="LARY01000001">
    <property type="protein sequence ID" value="RDX02542.1"/>
    <property type="molecule type" value="Genomic_DNA"/>
</dbReference>
<feature type="domain" description="PucR C-terminal helix-turn-helix" evidence="2">
    <location>
        <begin position="458"/>
        <end position="515"/>
    </location>
</feature>
<reference evidence="4" key="1">
    <citation type="submission" date="2015-04" db="EMBL/GenBank/DDBJ databases">
        <authorList>
            <person name="Schardt J."/>
            <person name="Mueller-Herbst S."/>
            <person name="Scherer S."/>
            <person name="Huptas C."/>
        </authorList>
    </citation>
    <scope>NUCLEOTIDE SEQUENCE [LARGE SCALE GENOMIC DNA]</scope>
    <source>
        <strain evidence="4">Kiel-L1</strain>
    </source>
</reference>
<sequence>MSLKLRELLQLPSLKDAKVVAGRAGLERFVSSISVLEHTDTEAFEAELFNNNEFYGDEIVISGLISIKDNEEAQCSMVRKLRRAGEIGLILYYVGIYLPKVSQKMIDLADELDFTLIVMPENERTLRYSEVIYEVVEAIVRQEMNETQFSGKLLEQISMLPENQRSVDTMLKILADRTKTSIALADNSGQLVNTVTWPRSNTLDLGKNIQTIKNEDIVQEQQVWKTKRPILQNGIQTMSLYLMKEQTTLTENLAIQMTEVVQVFMNLWGENYQEISPRELMKAIMNNESVKMRRLGKMFDIDVSAIQNMWLISVKDLQKNNEVLHFLKQMIAPCFKVSLIDFYDDFIVVLMDKSRRQGEFESLAFEFSSEMEQQGLKISLVKCFGTMNTVEVQDTYMTVKNYLPTARKVYTSKNVFFYQEIEFVADCLEIVYSGESAIAEIFKQIKPLMQNENNDDELLVTLAVFLLDAELSYRKAAEKLFLHLNTIKYRISKVSELLAFPVTKIPESYKVYQAVAVWRILGENHKK</sequence>
<dbReference type="PANTHER" id="PTHR33744:SF16">
    <property type="entry name" value="CARBOHYDRATE DIACID REGULATOR"/>
    <property type="match status" value="1"/>
</dbReference>
<keyword evidence="4" id="KW-1185">Reference proteome</keyword>
<dbReference type="Pfam" id="PF13556">
    <property type="entry name" value="HTH_30"/>
    <property type="match status" value="1"/>
</dbReference>
<dbReference type="Proteomes" id="UP000257055">
    <property type="component" value="Unassembled WGS sequence"/>
</dbReference>
<dbReference type="AlphaFoldDB" id="A0A3D8TUJ8"/>
<dbReference type="InterPro" id="IPR042070">
    <property type="entry name" value="PucR_C-HTH_sf"/>
</dbReference>
<feature type="domain" description="Purine catabolism PurC-like" evidence="1">
    <location>
        <begin position="7"/>
        <end position="139"/>
    </location>
</feature>
<proteinExistence type="predicted"/>
<evidence type="ECO:0000259" key="1">
    <source>
        <dbReference type="Pfam" id="PF07905"/>
    </source>
</evidence>
<protein>
    <submittedName>
        <fullName evidence="3">Purine catabolism regulatory protein</fullName>
    </submittedName>
</protein>
<dbReference type="InterPro" id="IPR025736">
    <property type="entry name" value="PucR_C-HTH_dom"/>
</dbReference>
<comment type="caution">
    <text evidence="3">The sequence shown here is derived from an EMBL/GenBank/DDBJ whole genome shotgun (WGS) entry which is preliminary data.</text>
</comment>
<name>A0A3D8TUJ8_9LIST</name>
<evidence type="ECO:0000313" key="4">
    <source>
        <dbReference type="Proteomes" id="UP000257055"/>
    </source>
</evidence>
<dbReference type="InterPro" id="IPR012914">
    <property type="entry name" value="PucR_dom"/>
</dbReference>
<dbReference type="Pfam" id="PF07905">
    <property type="entry name" value="PucR"/>
    <property type="match status" value="1"/>
</dbReference>
<dbReference type="RefSeq" id="WP_115752227.1">
    <property type="nucleotide sequence ID" value="NZ_LARY01000001.1"/>
</dbReference>
<organism evidence="3 4">
    <name type="scientific">Listeria kieliensis</name>
    <dbReference type="NCBI Taxonomy" id="1621700"/>
    <lineage>
        <taxon>Bacteria</taxon>
        <taxon>Bacillati</taxon>
        <taxon>Bacillota</taxon>
        <taxon>Bacilli</taxon>
        <taxon>Bacillales</taxon>
        <taxon>Listeriaceae</taxon>
        <taxon>Listeria</taxon>
    </lineage>
</organism>